<dbReference type="InterPro" id="IPR036881">
    <property type="entry name" value="Glyco_hydro_3_C_sf"/>
</dbReference>
<evidence type="ECO:0000256" key="4">
    <source>
        <dbReference type="ARBA" id="ARBA00022729"/>
    </source>
</evidence>
<evidence type="ECO:0000256" key="1">
    <source>
        <dbReference type="ARBA" id="ARBA00000448"/>
    </source>
</evidence>
<keyword evidence="5 8" id="KW-0378">Hydrolase</keyword>
<evidence type="ECO:0000256" key="5">
    <source>
        <dbReference type="ARBA" id="ARBA00022801"/>
    </source>
</evidence>
<dbReference type="AlphaFoldDB" id="A0A2A7AQ05"/>
<proteinExistence type="inferred from homology"/>
<dbReference type="Gene3D" id="3.20.20.300">
    <property type="entry name" value="Glycoside hydrolase, family 3, N-terminal domain"/>
    <property type="match status" value="1"/>
</dbReference>
<organism evidence="8 9">
    <name type="scientific">Faecalibacterium prausnitzii</name>
    <dbReference type="NCBI Taxonomy" id="853"/>
    <lineage>
        <taxon>Bacteria</taxon>
        <taxon>Bacillati</taxon>
        <taxon>Bacillota</taxon>
        <taxon>Clostridia</taxon>
        <taxon>Eubacteriales</taxon>
        <taxon>Oscillospiraceae</taxon>
        <taxon>Faecalibacterium</taxon>
    </lineage>
</organism>
<name>A0A2A7AQ05_9FIRM</name>
<dbReference type="Pfam" id="PF00933">
    <property type="entry name" value="Glyco_hydro_3"/>
    <property type="match status" value="1"/>
</dbReference>
<sequence>MAVKASERVQRYVNANGPTIGTVERKVLSQDGLYFKDIDGTGTVSAVNDWRLSPEERAQAYVKTLTTSEKIGQLFTSDWRMGPKYPSPRLAANGHKPVGDETGLLDEAPVDVSDSIFGHQALPSTTDMVKKCFNRHVILRESPSPEDLADYLNQLQYLTETCEHFVPMQVMSNSRNENGEVVFGMNDATGVFATYPGTLGIAAAVKGTARIDIIDKFADTIRREWNACGLKKGYMYMADCVTDPRWQRTFGTFGEDPELIEEIFDHLIPGIQGGSNGVTPEGASVTVKHFPGGGARENGFDPHYAAGQWNIYATPGSLQKYHIPAFRAAIRHNAESIMPYYSKPCAEKSAPQEDFNGDPLALNPYGFAYNKVFIDGMLRNQMGFKGYINSDTGIVHNMCWGVDMLDEPERIGYAVTQSGVDLISGLLDNELGEESYARATNGYYDTHEVPAGFKKEDLVLTDESLNRAVSRTLTELFRQGMFEDPYADPKKAAEVVATKADWEEAARVHRESVVLLKNDGTLPLKKGCKVYAEAFGKSAEAGGAATKALREMLGDVVLVDDPAAAEIALLMVSPQSGAYFNATPGYLELDICEDKTVCNVDESGKPTAETHKETTLVGANRIPGIAEAVHAHGGKVVSNINCPLAWEVGSIEKVSDALTVGFDTYPSATLDVIFGRFAPVGKLPLTLPKGDEVLAVNADGVCVSPNDVPGYAKDAYMPDSMKDENGKAYAYRDAAGNYYEMNFGLNY</sequence>
<dbReference type="EMBL" id="NMTY01000016">
    <property type="protein sequence ID" value="PDX81131.1"/>
    <property type="molecule type" value="Genomic_DNA"/>
</dbReference>
<dbReference type="InterPro" id="IPR051915">
    <property type="entry name" value="Cellulose_Degrad_GH3"/>
</dbReference>
<dbReference type="PRINTS" id="PR00133">
    <property type="entry name" value="GLHYDRLASE3"/>
</dbReference>
<keyword evidence="6" id="KW-0326">Glycosidase</keyword>
<dbReference type="SUPFAM" id="SSF51445">
    <property type="entry name" value="(Trans)glycosidases"/>
    <property type="match status" value="1"/>
</dbReference>
<keyword evidence="4" id="KW-0732">Signal</keyword>
<dbReference type="Gene3D" id="3.40.50.1700">
    <property type="entry name" value="Glycoside hydrolase family 3 C-terminal domain"/>
    <property type="match status" value="1"/>
</dbReference>
<accession>A0A2A7AQ05</accession>
<dbReference type="InterPro" id="IPR001764">
    <property type="entry name" value="Glyco_hydro_3_N"/>
</dbReference>
<comment type="catalytic activity">
    <reaction evidence="1">
        <text>Hydrolysis of terminal, non-reducing beta-D-glucosyl residues with release of beta-D-glucose.</text>
        <dbReference type="EC" id="3.2.1.21"/>
    </reaction>
</comment>
<dbReference type="PANTHER" id="PTHR30620:SF16">
    <property type="entry name" value="LYSOSOMAL BETA GLUCOSIDASE"/>
    <property type="match status" value="1"/>
</dbReference>
<comment type="caution">
    <text evidence="8">The sequence shown here is derived from an EMBL/GenBank/DDBJ whole genome shotgun (WGS) entry which is preliminary data.</text>
</comment>
<evidence type="ECO:0000313" key="9">
    <source>
        <dbReference type="Proteomes" id="UP000220005"/>
    </source>
</evidence>
<dbReference type="PANTHER" id="PTHR30620">
    <property type="entry name" value="PERIPLASMIC BETA-GLUCOSIDASE-RELATED"/>
    <property type="match status" value="1"/>
</dbReference>
<comment type="similarity">
    <text evidence="2">Belongs to the glycosyl hydrolase 3 family.</text>
</comment>
<evidence type="ECO:0000256" key="3">
    <source>
        <dbReference type="ARBA" id="ARBA00012744"/>
    </source>
</evidence>
<dbReference type="EC" id="3.2.1.21" evidence="3"/>
<evidence type="ECO:0000313" key="8">
    <source>
        <dbReference type="EMBL" id="PDX81131.1"/>
    </source>
</evidence>
<dbReference type="RefSeq" id="WP_097839475.1">
    <property type="nucleotide sequence ID" value="NZ_NMTY01000016.1"/>
</dbReference>
<evidence type="ECO:0000256" key="6">
    <source>
        <dbReference type="ARBA" id="ARBA00023295"/>
    </source>
</evidence>
<feature type="domain" description="Glycoside hydrolase family 3 N-terminal" evidence="7">
    <location>
        <begin position="192"/>
        <end position="422"/>
    </location>
</feature>
<reference evidence="8 9" key="1">
    <citation type="journal article" date="2017" name="Front. Microbiol.">
        <title>New Insights into the Diversity of the Genus Faecalibacterium.</title>
        <authorList>
            <person name="Benevides L."/>
            <person name="Burman S."/>
            <person name="Martin R."/>
            <person name="Robert V."/>
            <person name="Thomas M."/>
            <person name="Miquel S."/>
            <person name="Chain F."/>
            <person name="Sokol H."/>
            <person name="Bermudez-Humaran L.G."/>
            <person name="Morrison M."/>
            <person name="Langella P."/>
            <person name="Azevedo V.A."/>
            <person name="Chatel J.M."/>
            <person name="Soares S."/>
        </authorList>
    </citation>
    <scope>NUCLEOTIDE SEQUENCE [LARGE SCALE GENOMIC DNA]</scope>
    <source>
        <strain evidence="8 9">CNCM I 4575</strain>
    </source>
</reference>
<evidence type="ECO:0000259" key="7">
    <source>
        <dbReference type="Pfam" id="PF00933"/>
    </source>
</evidence>
<evidence type="ECO:0000256" key="2">
    <source>
        <dbReference type="ARBA" id="ARBA00005336"/>
    </source>
</evidence>
<dbReference type="Proteomes" id="UP000220005">
    <property type="component" value="Unassembled WGS sequence"/>
</dbReference>
<gene>
    <name evidence="8" type="ORF">CGS58_07660</name>
</gene>
<dbReference type="GO" id="GO:0008422">
    <property type="term" value="F:beta-glucosidase activity"/>
    <property type="evidence" value="ECO:0007669"/>
    <property type="project" value="UniProtKB-EC"/>
</dbReference>
<dbReference type="InterPro" id="IPR036962">
    <property type="entry name" value="Glyco_hydro_3_N_sf"/>
</dbReference>
<dbReference type="SUPFAM" id="SSF52279">
    <property type="entry name" value="Beta-D-glucan exohydrolase, C-terminal domain"/>
    <property type="match status" value="1"/>
</dbReference>
<protein>
    <recommendedName>
        <fullName evidence="3">beta-glucosidase</fullName>
        <ecNumber evidence="3">3.2.1.21</ecNumber>
    </recommendedName>
</protein>
<dbReference type="InterPro" id="IPR017853">
    <property type="entry name" value="GH"/>
</dbReference>
<dbReference type="GO" id="GO:0009251">
    <property type="term" value="P:glucan catabolic process"/>
    <property type="evidence" value="ECO:0007669"/>
    <property type="project" value="TreeGrafter"/>
</dbReference>